<dbReference type="GO" id="GO:0046872">
    <property type="term" value="F:metal ion binding"/>
    <property type="evidence" value="ECO:0007669"/>
    <property type="project" value="UniProtKB-KW"/>
</dbReference>
<evidence type="ECO:0000256" key="2">
    <source>
        <dbReference type="ARBA" id="ARBA00022723"/>
    </source>
</evidence>
<comment type="cofactor">
    <cofactor evidence="5">
        <name>[4Fe-4S] cluster</name>
        <dbReference type="ChEBI" id="CHEBI:49883"/>
    </cofactor>
    <text evidence="5">Binds 1 [4Fe-4S] cluster. The cluster is coordinated with 3 cysteines and an exchangeable S-adenosyl-L-methionine.</text>
</comment>
<reference evidence="7 8" key="1">
    <citation type="submission" date="2017-06" db="EMBL/GenBank/DDBJ databases">
        <title>Isolation and characterization of a thermophilic and butanogenic Thermoanaerobacterium thermosaccharolyticum M5 capable of efficient degradation of hemicellulose.</title>
        <authorList>
            <person name="Xin F."/>
            <person name="Jiang Y."/>
        </authorList>
    </citation>
    <scope>NUCLEOTIDE SEQUENCE [LARGE SCALE GENOMIC DNA]</scope>
    <source>
        <strain evidence="7 8">M5</strain>
    </source>
</reference>
<keyword evidence="4 5" id="KW-0411">Iron-sulfur</keyword>
<organism evidence="7 8">
    <name type="scientific">Thermoanaerobacterium thermosaccharolyticum</name>
    <name type="common">Clostridium thermosaccharolyticum</name>
    <dbReference type="NCBI Taxonomy" id="1517"/>
    <lineage>
        <taxon>Bacteria</taxon>
        <taxon>Bacillati</taxon>
        <taxon>Bacillota</taxon>
        <taxon>Clostridia</taxon>
        <taxon>Thermoanaerobacterales</taxon>
        <taxon>Thermoanaerobacteraceae</taxon>
        <taxon>Thermoanaerobacterium</taxon>
    </lineage>
</organism>
<keyword evidence="2 5" id="KW-0479">Metal-binding</keyword>
<feature type="binding site" evidence="5">
    <location>
        <position position="66"/>
    </location>
    <ligand>
        <name>[4Fe-4S] cluster</name>
        <dbReference type="ChEBI" id="CHEBI:49883"/>
        <note>4Fe-4S-S-AdoMet</note>
    </ligand>
</feature>
<dbReference type="AlphaFoldDB" id="A0A231VL50"/>
<name>A0A231VL50_THETR</name>
<dbReference type="InterPro" id="IPR016431">
    <property type="entry name" value="Pyrv-formate_lyase-activ_prd"/>
</dbReference>
<dbReference type="PROSITE" id="PS51918">
    <property type="entry name" value="RADICAL_SAM"/>
    <property type="match status" value="1"/>
</dbReference>
<dbReference type="EMBL" id="NKHD01000016">
    <property type="protein sequence ID" value="OXT08396.1"/>
    <property type="molecule type" value="Genomic_DNA"/>
</dbReference>
<dbReference type="Proteomes" id="UP000215301">
    <property type="component" value="Unassembled WGS sequence"/>
</dbReference>
<feature type="binding site" evidence="5">
    <location>
        <position position="59"/>
    </location>
    <ligand>
        <name>[4Fe-4S] cluster</name>
        <dbReference type="ChEBI" id="CHEBI:49883"/>
        <note>4Fe-4S-S-AdoMet</note>
    </ligand>
</feature>
<dbReference type="PIRSF" id="PIRSF004869">
    <property type="entry name" value="PflX_prd"/>
    <property type="match status" value="1"/>
</dbReference>
<gene>
    <name evidence="7" type="ORF">CE561_05590</name>
</gene>
<dbReference type="PANTHER" id="PTHR43075:SF1">
    <property type="entry name" value="FORMATE LYASE ACTIVATING ENZYME, PUTATIVE (AFU_ORTHOLOGUE AFUA_2G15630)-RELATED"/>
    <property type="match status" value="1"/>
</dbReference>
<evidence type="ECO:0000256" key="5">
    <source>
        <dbReference type="PIRSR" id="PIRSR004869-50"/>
    </source>
</evidence>
<dbReference type="GO" id="GO:0003824">
    <property type="term" value="F:catalytic activity"/>
    <property type="evidence" value="ECO:0007669"/>
    <property type="project" value="InterPro"/>
</dbReference>
<dbReference type="CDD" id="cd01335">
    <property type="entry name" value="Radical_SAM"/>
    <property type="match status" value="1"/>
</dbReference>
<dbReference type="SUPFAM" id="SSF102114">
    <property type="entry name" value="Radical SAM enzymes"/>
    <property type="match status" value="1"/>
</dbReference>
<dbReference type="SFLD" id="SFLDG01099">
    <property type="entry name" value="Uncharacterised_Radical_SAM_Su"/>
    <property type="match status" value="1"/>
</dbReference>
<evidence type="ECO:0000313" key="8">
    <source>
        <dbReference type="Proteomes" id="UP000215301"/>
    </source>
</evidence>
<dbReference type="InterPro" id="IPR058240">
    <property type="entry name" value="rSAM_sf"/>
</dbReference>
<feature type="binding site" evidence="5">
    <location>
        <position position="63"/>
    </location>
    <ligand>
        <name>[4Fe-4S] cluster</name>
        <dbReference type="ChEBI" id="CHEBI:49883"/>
        <note>4Fe-4S-S-AdoMet</note>
    </ligand>
</feature>
<dbReference type="InterPro" id="IPR013785">
    <property type="entry name" value="Aldolase_TIM"/>
</dbReference>
<evidence type="ECO:0000256" key="3">
    <source>
        <dbReference type="ARBA" id="ARBA00023004"/>
    </source>
</evidence>
<protein>
    <submittedName>
        <fullName evidence="7">Radical SAM protein</fullName>
    </submittedName>
</protein>
<dbReference type="InterPro" id="IPR007197">
    <property type="entry name" value="rSAM"/>
</dbReference>
<accession>A0A231VL50</accession>
<dbReference type="GO" id="GO:0051536">
    <property type="term" value="F:iron-sulfur cluster binding"/>
    <property type="evidence" value="ECO:0007669"/>
    <property type="project" value="UniProtKB-KW"/>
</dbReference>
<dbReference type="Gene3D" id="3.20.20.70">
    <property type="entry name" value="Aldolase class I"/>
    <property type="match status" value="1"/>
</dbReference>
<evidence type="ECO:0000256" key="1">
    <source>
        <dbReference type="ARBA" id="ARBA00022691"/>
    </source>
</evidence>
<dbReference type="RefSeq" id="WP_094044712.1">
    <property type="nucleotide sequence ID" value="NZ_NKHD01000016.1"/>
</dbReference>
<evidence type="ECO:0000256" key="4">
    <source>
        <dbReference type="ARBA" id="ARBA00023014"/>
    </source>
</evidence>
<dbReference type="Pfam" id="PF04055">
    <property type="entry name" value="Radical_SAM"/>
    <property type="match status" value="1"/>
</dbReference>
<keyword evidence="3 5" id="KW-0408">Iron</keyword>
<evidence type="ECO:0000259" key="6">
    <source>
        <dbReference type="PROSITE" id="PS51918"/>
    </source>
</evidence>
<proteinExistence type="predicted"/>
<sequence>MVSQVCNICPRNCNVDRSTKVGFCGMLSEIKVAKAYLHEWEEPCISGSRGSGTVFFTGCNLRCVFCQNYKISQGNFGVSVSPEKLADIFMNLEKAGAHNINLVSPTIFIPKIKEAIIIARNNGLSIPIVYNSNAYENVESLKTLDGLIDIYLPDLKYCSDETAIKYSKAPHYFEFATKAILEMYRQVGYPVFDNDGIMKKGIIIRHLILPGKLDDTKKILKWISDNLPKEIYVSLMGQYTPFYNANKYQELNRRISNKEYEEVIEYFFEIGLENGFVQDNESASESFIPDFDLEGIL</sequence>
<keyword evidence="1 5" id="KW-0949">S-adenosyl-L-methionine</keyword>
<dbReference type="SFLD" id="SFLDS00029">
    <property type="entry name" value="Radical_SAM"/>
    <property type="match status" value="1"/>
</dbReference>
<feature type="domain" description="Radical SAM core" evidence="6">
    <location>
        <begin position="46"/>
        <end position="273"/>
    </location>
</feature>
<evidence type="ECO:0000313" key="7">
    <source>
        <dbReference type="EMBL" id="OXT08396.1"/>
    </source>
</evidence>
<comment type="caution">
    <text evidence="7">The sequence shown here is derived from an EMBL/GenBank/DDBJ whole genome shotgun (WGS) entry which is preliminary data.</text>
</comment>
<dbReference type="PANTHER" id="PTHR43075">
    <property type="entry name" value="FORMATE LYASE ACTIVATING ENZYME, PUTATIVE (AFU_ORTHOLOGUE AFUA_2G15630)-RELATED"/>
    <property type="match status" value="1"/>
</dbReference>
<dbReference type="InterPro" id="IPR040085">
    <property type="entry name" value="MJ0674-like"/>
</dbReference>